<evidence type="ECO:0000256" key="1">
    <source>
        <dbReference type="SAM" id="Phobius"/>
    </source>
</evidence>
<reference evidence="2 3" key="1">
    <citation type="submission" date="2024-07" db="EMBL/GenBank/DDBJ databases">
        <authorList>
            <person name="Thanompreechachai J."/>
            <person name="Duangmal K."/>
        </authorList>
    </citation>
    <scope>NUCLEOTIDE SEQUENCE [LARGE SCALE GENOMIC DNA]</scope>
    <source>
        <strain evidence="2 3">KCTC 19886</strain>
    </source>
</reference>
<name>A0ABV3PCS9_9ACTN</name>
<evidence type="ECO:0000313" key="2">
    <source>
        <dbReference type="EMBL" id="MEW9267441.1"/>
    </source>
</evidence>
<sequence length="97" mass="10914">MTQQVSKKDNDLAYLIMACVALLAVQRLWSTRIKPWVLENLQAVQAGDWQHSVSGDVTTLDVVGMSLLLLPVVVLLLLIRQRRKNSKDAKNKTKENS</sequence>
<feature type="transmembrane region" description="Helical" evidence="1">
    <location>
        <begin position="62"/>
        <end position="79"/>
    </location>
</feature>
<dbReference type="EMBL" id="JBFNQN010000018">
    <property type="protein sequence ID" value="MEW9267441.1"/>
    <property type="molecule type" value="Genomic_DNA"/>
</dbReference>
<proteinExistence type="predicted"/>
<evidence type="ECO:0000313" key="3">
    <source>
        <dbReference type="Proteomes" id="UP001555826"/>
    </source>
</evidence>
<keyword evidence="3" id="KW-1185">Reference proteome</keyword>
<protein>
    <submittedName>
        <fullName evidence="2">Uncharacterized protein</fullName>
    </submittedName>
</protein>
<dbReference type="Proteomes" id="UP001555826">
    <property type="component" value="Unassembled WGS sequence"/>
</dbReference>
<keyword evidence="1" id="KW-0472">Membrane</keyword>
<keyword evidence="1" id="KW-0812">Transmembrane</keyword>
<dbReference type="RefSeq" id="WP_367640792.1">
    <property type="nucleotide sequence ID" value="NZ_JBFNQN010000018.1"/>
</dbReference>
<gene>
    <name evidence="2" type="ORF">AB1207_22070</name>
</gene>
<keyword evidence="1" id="KW-1133">Transmembrane helix</keyword>
<feature type="transmembrane region" description="Helical" evidence="1">
    <location>
        <begin position="12"/>
        <end position="29"/>
    </location>
</feature>
<accession>A0ABV3PCS9</accession>
<comment type="caution">
    <text evidence="2">The sequence shown here is derived from an EMBL/GenBank/DDBJ whole genome shotgun (WGS) entry which is preliminary data.</text>
</comment>
<organism evidence="2 3">
    <name type="scientific">Kineococcus endophyticus</name>
    <dbReference type="NCBI Taxonomy" id="1181883"/>
    <lineage>
        <taxon>Bacteria</taxon>
        <taxon>Bacillati</taxon>
        <taxon>Actinomycetota</taxon>
        <taxon>Actinomycetes</taxon>
        <taxon>Kineosporiales</taxon>
        <taxon>Kineosporiaceae</taxon>
        <taxon>Kineococcus</taxon>
    </lineage>
</organism>